<organism evidence="2 3">
    <name type="scientific">Nocardia arthritidis</name>
    <dbReference type="NCBI Taxonomy" id="228602"/>
    <lineage>
        <taxon>Bacteria</taxon>
        <taxon>Bacillati</taxon>
        <taxon>Actinomycetota</taxon>
        <taxon>Actinomycetes</taxon>
        <taxon>Mycobacteriales</taxon>
        <taxon>Nocardiaceae</taxon>
        <taxon>Nocardia</taxon>
    </lineage>
</organism>
<protein>
    <submittedName>
        <fullName evidence="2">VOC family protein</fullName>
    </submittedName>
</protein>
<dbReference type="PANTHER" id="PTHR35908">
    <property type="entry name" value="HYPOTHETICAL FUSION PROTEIN"/>
    <property type="match status" value="1"/>
</dbReference>
<dbReference type="SUPFAM" id="SSF54593">
    <property type="entry name" value="Glyoxalase/Bleomycin resistance protein/Dihydroxybiphenyl dioxygenase"/>
    <property type="match status" value="1"/>
</dbReference>
<dbReference type="AlphaFoldDB" id="A0A6G9YAK6"/>
<dbReference type="Gene3D" id="3.10.180.10">
    <property type="entry name" value="2,3-Dihydroxybiphenyl 1,2-Dioxygenase, domain 1"/>
    <property type="match status" value="1"/>
</dbReference>
<name>A0A6G9YAK6_9NOCA</name>
<dbReference type="EMBL" id="CP046172">
    <property type="protein sequence ID" value="QIS10096.1"/>
    <property type="molecule type" value="Genomic_DNA"/>
</dbReference>
<reference evidence="2 3" key="1">
    <citation type="journal article" date="2019" name="ACS Chem. Biol.">
        <title>Identification and Mobilization of a Cryptic Antibiotic Biosynthesis Gene Locus from a Human-Pathogenic Nocardia Isolate.</title>
        <authorList>
            <person name="Herisse M."/>
            <person name="Ishida K."/>
            <person name="Porter J.L."/>
            <person name="Howden B."/>
            <person name="Hertweck C."/>
            <person name="Stinear T.P."/>
            <person name="Pidot S.J."/>
        </authorList>
    </citation>
    <scope>NUCLEOTIDE SEQUENCE [LARGE SCALE GENOMIC DNA]</scope>
    <source>
        <strain evidence="2 3">AUSMDU00012717</strain>
    </source>
</reference>
<dbReference type="InterPro" id="IPR029068">
    <property type="entry name" value="Glyas_Bleomycin-R_OHBP_Dase"/>
</dbReference>
<accession>A0A6G9YAK6</accession>
<dbReference type="PANTHER" id="PTHR35908:SF1">
    <property type="entry name" value="CONSERVED PROTEIN"/>
    <property type="match status" value="1"/>
</dbReference>
<evidence type="ECO:0000259" key="1">
    <source>
        <dbReference type="PROSITE" id="PS51819"/>
    </source>
</evidence>
<feature type="domain" description="VOC" evidence="1">
    <location>
        <begin position="6"/>
        <end position="128"/>
    </location>
</feature>
<dbReference type="RefSeq" id="WP_167473121.1">
    <property type="nucleotide sequence ID" value="NZ_CP046172.1"/>
</dbReference>
<dbReference type="InterPro" id="IPR041581">
    <property type="entry name" value="Glyoxalase_6"/>
</dbReference>
<dbReference type="Proteomes" id="UP000503540">
    <property type="component" value="Chromosome"/>
</dbReference>
<evidence type="ECO:0000313" key="3">
    <source>
        <dbReference type="Proteomes" id="UP000503540"/>
    </source>
</evidence>
<evidence type="ECO:0000313" key="2">
    <source>
        <dbReference type="EMBL" id="QIS10096.1"/>
    </source>
</evidence>
<dbReference type="PROSITE" id="PS51819">
    <property type="entry name" value="VOC"/>
    <property type="match status" value="1"/>
</dbReference>
<dbReference type="InterPro" id="IPR037523">
    <property type="entry name" value="VOC_core"/>
</dbReference>
<gene>
    <name evidence="2" type="ORF">F5544_11005</name>
</gene>
<dbReference type="Pfam" id="PF18029">
    <property type="entry name" value="Glyoxalase_6"/>
    <property type="match status" value="1"/>
</dbReference>
<dbReference type="KEGG" id="nah:F5544_11005"/>
<sequence length="131" mass="14022">MTATLSFTCTTIDAADPPTLAQFYSRLLGWQIYHSDADYAMVGDGHTTLCFGAVAGHTPPRWPDDPGHPKRVHFDLAVDDLAAATARAVELGATLPDFQPGADPDWAGHQPWTIVLDPEGTPICLNIAAPQ</sequence>
<keyword evidence="3" id="KW-1185">Reference proteome</keyword>
<dbReference type="CDD" id="cd06587">
    <property type="entry name" value="VOC"/>
    <property type="match status" value="1"/>
</dbReference>
<proteinExistence type="predicted"/>